<protein>
    <submittedName>
        <fullName evidence="1">(rape) hypothetical protein</fullName>
    </submittedName>
</protein>
<dbReference type="EMBL" id="HG994365">
    <property type="protein sequence ID" value="CAF2068405.1"/>
    <property type="molecule type" value="Genomic_DNA"/>
</dbReference>
<proteinExistence type="predicted"/>
<reference evidence="1" key="1">
    <citation type="submission" date="2021-01" db="EMBL/GenBank/DDBJ databases">
        <authorList>
            <consortium name="Genoscope - CEA"/>
            <person name="William W."/>
        </authorList>
    </citation>
    <scope>NUCLEOTIDE SEQUENCE</scope>
</reference>
<dbReference type="Proteomes" id="UP001295469">
    <property type="component" value="Chromosome C01"/>
</dbReference>
<gene>
    <name evidence="1" type="ORF">DARMORV10_C01P06660.1</name>
</gene>
<accession>A0A816RA03</accession>
<organism evidence="1">
    <name type="scientific">Brassica napus</name>
    <name type="common">Rape</name>
    <dbReference type="NCBI Taxonomy" id="3708"/>
    <lineage>
        <taxon>Eukaryota</taxon>
        <taxon>Viridiplantae</taxon>
        <taxon>Streptophyta</taxon>
        <taxon>Embryophyta</taxon>
        <taxon>Tracheophyta</taxon>
        <taxon>Spermatophyta</taxon>
        <taxon>Magnoliopsida</taxon>
        <taxon>eudicotyledons</taxon>
        <taxon>Gunneridae</taxon>
        <taxon>Pentapetalae</taxon>
        <taxon>rosids</taxon>
        <taxon>malvids</taxon>
        <taxon>Brassicales</taxon>
        <taxon>Brassicaceae</taxon>
        <taxon>Brassiceae</taxon>
        <taxon>Brassica</taxon>
    </lineage>
</organism>
<evidence type="ECO:0000313" key="1">
    <source>
        <dbReference type="EMBL" id="CAF2068405.1"/>
    </source>
</evidence>
<dbReference type="AlphaFoldDB" id="A0A816RA03"/>
<name>A0A816RA03_BRANA</name>
<sequence length="64" mass="7379">MLNLASQSKILVNEKPVSSFLAETFEMHQVLMVNATDRTNLGFELFLALTYSFKLLHGYLRTVW</sequence>